<dbReference type="PANTHER" id="PTHR47098:SF1">
    <property type="entry name" value="PFKB FAMILY CARBOHYDRATE KINASE SUPERFAMILY (AFU_ORTHOLOGUE AFUA_4G09500)"/>
    <property type="match status" value="1"/>
</dbReference>
<organism evidence="2 3">
    <name type="scientific">Coniochaeta hoffmannii</name>
    <dbReference type="NCBI Taxonomy" id="91930"/>
    <lineage>
        <taxon>Eukaryota</taxon>
        <taxon>Fungi</taxon>
        <taxon>Dikarya</taxon>
        <taxon>Ascomycota</taxon>
        <taxon>Pezizomycotina</taxon>
        <taxon>Sordariomycetes</taxon>
        <taxon>Sordariomycetidae</taxon>
        <taxon>Coniochaetales</taxon>
        <taxon>Coniochaetaceae</taxon>
        <taxon>Coniochaeta</taxon>
    </lineage>
</organism>
<dbReference type="AlphaFoldDB" id="A0AA38SCC4"/>
<proteinExistence type="predicted"/>
<dbReference type="EMBL" id="JANBVN010000013">
    <property type="protein sequence ID" value="KAJ9162266.1"/>
    <property type="molecule type" value="Genomic_DNA"/>
</dbReference>
<protein>
    <recommendedName>
        <fullName evidence="1">Carbohydrate kinase PfkB domain-containing protein</fullName>
    </recommendedName>
</protein>
<comment type="caution">
    <text evidence="2">The sequence shown here is derived from an EMBL/GenBank/DDBJ whole genome shotgun (WGS) entry which is preliminary data.</text>
</comment>
<dbReference type="PANTHER" id="PTHR47098">
    <property type="entry name" value="PROTEIN MAK32"/>
    <property type="match status" value="1"/>
</dbReference>
<evidence type="ECO:0000313" key="3">
    <source>
        <dbReference type="Proteomes" id="UP001174691"/>
    </source>
</evidence>
<dbReference type="Gene3D" id="3.40.1190.20">
    <property type="match status" value="1"/>
</dbReference>
<dbReference type="SUPFAM" id="SSF53613">
    <property type="entry name" value="Ribokinase-like"/>
    <property type="match status" value="1"/>
</dbReference>
<dbReference type="InterPro" id="IPR029056">
    <property type="entry name" value="Ribokinase-like"/>
</dbReference>
<evidence type="ECO:0000313" key="2">
    <source>
        <dbReference type="EMBL" id="KAJ9162266.1"/>
    </source>
</evidence>
<dbReference type="Pfam" id="PF00294">
    <property type="entry name" value="PfkB"/>
    <property type="match status" value="1"/>
</dbReference>
<dbReference type="Proteomes" id="UP001174691">
    <property type="component" value="Unassembled WGS sequence"/>
</dbReference>
<dbReference type="InterPro" id="IPR011611">
    <property type="entry name" value="PfkB_dom"/>
</dbReference>
<sequence length="286" mass="30745">MSSFFSRPPEDIVFVSLGMVVLDERHLPDGTVLCDSPGGYQGVNFNERTFVYTTPPLQPTPANLVGSPLLRSSALHLLASPQQLEEFVLQLLQLRTAEGISARPLLVWEPSHVSCSSGDLAAHMRAASLVDVYSPNHMEFLATCDPSGALPLTNLDGEKITAHTLRLLDSGVGLQGRGAVVIRCGEHGSVVVTRSYPARWFPAFYDGASTKVVDATGARNAFLGALAVRFSEVADLTEAAVAGSVAASFAIEQVGLPRITFLDGKEAWNGTQFSSRLEEYRAMIRV</sequence>
<feature type="domain" description="Carbohydrate kinase PfkB" evidence="1">
    <location>
        <begin position="120"/>
        <end position="255"/>
    </location>
</feature>
<gene>
    <name evidence="2" type="ORF">NKR19_g1413</name>
</gene>
<reference evidence="2" key="1">
    <citation type="submission" date="2022-07" db="EMBL/GenBank/DDBJ databases">
        <title>Fungi with potential for degradation of polypropylene.</title>
        <authorList>
            <person name="Gostincar C."/>
        </authorList>
    </citation>
    <scope>NUCLEOTIDE SEQUENCE</scope>
    <source>
        <strain evidence="2">EXF-13287</strain>
    </source>
</reference>
<accession>A0AA38SCC4</accession>
<keyword evidence="3" id="KW-1185">Reference proteome</keyword>
<evidence type="ECO:0000259" key="1">
    <source>
        <dbReference type="Pfam" id="PF00294"/>
    </source>
</evidence>
<name>A0AA38SCC4_9PEZI</name>